<dbReference type="AlphaFoldDB" id="A0A1D2N359"/>
<feature type="compositionally biased region" description="Basic and acidic residues" evidence="1">
    <location>
        <begin position="109"/>
        <end position="126"/>
    </location>
</feature>
<sequence length="203" mass="22574">MGAKASKANISGTPKKGEVAAEENVVVVQNGDAGKDGTNHIIEGAKEQMKDLMKDIANEAVDKVSDAAKEAMKPKEEQQNGDTTPTKEGEEGKKTKVQKKRSFRRFSFLRREGNKKKEAKEEKQKNGDVASPEIGVDELRIGDTKPSRLYLMRQNKKVIGRDMILANEKCLAASKEYRVLKAATVLFKSRLCRDFDRGVDTFI</sequence>
<comment type="caution">
    <text evidence="2">The sequence shown here is derived from an EMBL/GenBank/DDBJ whole genome shotgun (WGS) entry which is preliminary data.</text>
</comment>
<organism evidence="2 3">
    <name type="scientific">Orchesella cincta</name>
    <name type="common">Springtail</name>
    <name type="synonym">Podura cincta</name>
    <dbReference type="NCBI Taxonomy" id="48709"/>
    <lineage>
        <taxon>Eukaryota</taxon>
        <taxon>Metazoa</taxon>
        <taxon>Ecdysozoa</taxon>
        <taxon>Arthropoda</taxon>
        <taxon>Hexapoda</taxon>
        <taxon>Collembola</taxon>
        <taxon>Entomobryomorpha</taxon>
        <taxon>Entomobryoidea</taxon>
        <taxon>Orchesellidae</taxon>
        <taxon>Orchesellinae</taxon>
        <taxon>Orchesella</taxon>
    </lineage>
</organism>
<evidence type="ECO:0000313" key="3">
    <source>
        <dbReference type="Proteomes" id="UP000094527"/>
    </source>
</evidence>
<feature type="compositionally biased region" description="Basic residues" evidence="1">
    <location>
        <begin position="95"/>
        <end position="108"/>
    </location>
</feature>
<feature type="compositionally biased region" description="Basic and acidic residues" evidence="1">
    <location>
        <begin position="85"/>
        <end position="94"/>
    </location>
</feature>
<dbReference type="EMBL" id="LJIJ01000262">
    <property type="protein sequence ID" value="ODM99692.1"/>
    <property type="molecule type" value="Genomic_DNA"/>
</dbReference>
<gene>
    <name evidence="2" type="ORF">Ocin01_06988</name>
</gene>
<accession>A0A1D2N359</accession>
<dbReference type="STRING" id="48709.A0A1D2N359"/>
<protein>
    <submittedName>
        <fullName evidence="2">Uncharacterized protein</fullName>
    </submittedName>
</protein>
<feature type="region of interest" description="Disordered" evidence="1">
    <location>
        <begin position="1"/>
        <end position="22"/>
    </location>
</feature>
<dbReference type="OrthoDB" id="10673397at2759"/>
<proteinExistence type="predicted"/>
<evidence type="ECO:0000313" key="2">
    <source>
        <dbReference type="EMBL" id="ODM99692.1"/>
    </source>
</evidence>
<feature type="compositionally biased region" description="Basic and acidic residues" evidence="1">
    <location>
        <begin position="56"/>
        <end position="78"/>
    </location>
</feature>
<feature type="region of interest" description="Disordered" evidence="1">
    <location>
        <begin position="56"/>
        <end position="131"/>
    </location>
</feature>
<keyword evidence="3" id="KW-1185">Reference proteome</keyword>
<feature type="non-terminal residue" evidence="2">
    <location>
        <position position="203"/>
    </location>
</feature>
<reference evidence="2 3" key="1">
    <citation type="journal article" date="2016" name="Genome Biol. Evol.">
        <title>Gene Family Evolution Reflects Adaptation to Soil Environmental Stressors in the Genome of the Collembolan Orchesella cincta.</title>
        <authorList>
            <person name="Faddeeva-Vakhrusheva A."/>
            <person name="Derks M.F."/>
            <person name="Anvar S.Y."/>
            <person name="Agamennone V."/>
            <person name="Suring W."/>
            <person name="Smit S."/>
            <person name="van Straalen N.M."/>
            <person name="Roelofs D."/>
        </authorList>
    </citation>
    <scope>NUCLEOTIDE SEQUENCE [LARGE SCALE GENOMIC DNA]</scope>
    <source>
        <tissue evidence="2">Mixed pool</tissue>
    </source>
</reference>
<dbReference type="Proteomes" id="UP000094527">
    <property type="component" value="Unassembled WGS sequence"/>
</dbReference>
<name>A0A1D2N359_ORCCI</name>
<evidence type="ECO:0000256" key="1">
    <source>
        <dbReference type="SAM" id="MobiDB-lite"/>
    </source>
</evidence>